<dbReference type="Gene3D" id="3.20.20.20">
    <property type="entry name" value="Dihydropteroate synthase-like"/>
    <property type="match status" value="1"/>
</dbReference>
<dbReference type="Pfam" id="PF00809">
    <property type="entry name" value="Pterin_bind"/>
    <property type="match status" value="1"/>
</dbReference>
<gene>
    <name evidence="25" type="ORF">PMW86_05210</name>
</gene>
<dbReference type="EMBL" id="JAQLEC010000014">
    <property type="protein sequence ID" value="MDB1838985.1"/>
    <property type="molecule type" value="Genomic_DNA"/>
</dbReference>
<evidence type="ECO:0000256" key="9">
    <source>
        <dbReference type="ARBA" id="ARBA00022605"/>
    </source>
</evidence>
<comment type="cofactor">
    <cofactor evidence="3">
        <name>methylcob(III)alamin</name>
        <dbReference type="ChEBI" id="CHEBI:28115"/>
    </cofactor>
</comment>
<keyword evidence="9" id="KW-0028">Amino-acid biosynthesis</keyword>
<dbReference type="InterPro" id="IPR000489">
    <property type="entry name" value="Pterin-binding_dom"/>
</dbReference>
<dbReference type="PANTHER" id="PTHR45833:SF1">
    <property type="entry name" value="METHIONINE SYNTHASE"/>
    <property type="match status" value="1"/>
</dbReference>
<dbReference type="PIRSF" id="PIRSF037472">
    <property type="entry name" value="DHPS_mtfrase"/>
    <property type="match status" value="1"/>
</dbReference>
<comment type="similarity">
    <text evidence="5">Belongs to the vitamin-B12 dependent methionine synthase family.</text>
</comment>
<dbReference type="SUPFAM" id="SSF47644">
    <property type="entry name" value="Methionine synthase domain"/>
    <property type="match status" value="1"/>
</dbReference>
<dbReference type="Proteomes" id="UP001212741">
    <property type="component" value="Unassembled WGS sequence"/>
</dbReference>
<dbReference type="Gene3D" id="3.20.20.330">
    <property type="entry name" value="Homocysteine-binding-like domain"/>
    <property type="match status" value="1"/>
</dbReference>
<dbReference type="AlphaFoldDB" id="A0AAW6ANN4"/>
<dbReference type="InterPro" id="IPR050554">
    <property type="entry name" value="Met_Synthase/Corrinoid"/>
</dbReference>
<dbReference type="GO" id="GO:0032259">
    <property type="term" value="P:methylation"/>
    <property type="evidence" value="ECO:0007669"/>
    <property type="project" value="UniProtKB-KW"/>
</dbReference>
<dbReference type="RefSeq" id="WP_271733724.1">
    <property type="nucleotide sequence ID" value="NZ_JAQLEA010000005.1"/>
</dbReference>
<evidence type="ECO:0000259" key="22">
    <source>
        <dbReference type="PROSITE" id="PS50972"/>
    </source>
</evidence>
<evidence type="ECO:0000259" key="21">
    <source>
        <dbReference type="PROSITE" id="PS50970"/>
    </source>
</evidence>
<comment type="function">
    <text evidence="17">Catalyzes the transfer of a methyl group from methyl-cobalamin to homocysteine, yielding enzyme-bound cob(I)alamin and methionine. Subsequently, remethylates the cofactor using methyltetrahydrofolate.</text>
</comment>
<comment type="caution">
    <text evidence="25">The sequence shown here is derived from an EMBL/GenBank/DDBJ whole genome shotgun (WGS) entry which is preliminary data.</text>
</comment>
<evidence type="ECO:0000256" key="15">
    <source>
        <dbReference type="ARBA" id="ARBA00023167"/>
    </source>
</evidence>
<evidence type="ECO:0000259" key="24">
    <source>
        <dbReference type="PROSITE" id="PS51337"/>
    </source>
</evidence>
<comment type="cofactor">
    <cofactor evidence="2 19">
        <name>Zn(2+)</name>
        <dbReference type="ChEBI" id="CHEBI:29105"/>
    </cofactor>
</comment>
<evidence type="ECO:0000256" key="4">
    <source>
        <dbReference type="ARBA" id="ARBA00005178"/>
    </source>
</evidence>
<keyword evidence="11 19" id="KW-0808">Transferase</keyword>
<dbReference type="GO" id="GO:0046653">
    <property type="term" value="P:tetrahydrofolate metabolic process"/>
    <property type="evidence" value="ECO:0007669"/>
    <property type="project" value="TreeGrafter"/>
</dbReference>
<dbReference type="PANTHER" id="PTHR45833">
    <property type="entry name" value="METHIONINE SYNTHASE"/>
    <property type="match status" value="1"/>
</dbReference>
<dbReference type="CDD" id="cd02070">
    <property type="entry name" value="corrinoid_protein_B12-BD"/>
    <property type="match status" value="1"/>
</dbReference>
<dbReference type="InterPro" id="IPR036594">
    <property type="entry name" value="Meth_synthase_dom"/>
</dbReference>
<evidence type="ECO:0000256" key="17">
    <source>
        <dbReference type="ARBA" id="ARBA00025552"/>
    </source>
</evidence>
<dbReference type="InterPro" id="IPR003759">
    <property type="entry name" value="Cbl-bd_cap"/>
</dbReference>
<dbReference type="PROSITE" id="PS50972">
    <property type="entry name" value="PTERIN_BINDING"/>
    <property type="match status" value="1"/>
</dbReference>
<dbReference type="Gene3D" id="3.40.50.280">
    <property type="entry name" value="Cobalamin-binding domain"/>
    <property type="match status" value="1"/>
</dbReference>
<dbReference type="GO" id="GO:0008705">
    <property type="term" value="F:methionine synthase activity"/>
    <property type="evidence" value="ECO:0007669"/>
    <property type="project" value="UniProtKB-EC"/>
</dbReference>
<keyword evidence="14 19" id="KW-0862">Zinc</keyword>
<feature type="domain" description="Hcy-binding" evidence="21">
    <location>
        <begin position="45"/>
        <end position="326"/>
    </location>
</feature>
<evidence type="ECO:0000256" key="8">
    <source>
        <dbReference type="ARBA" id="ARBA00022603"/>
    </source>
</evidence>
<feature type="binding site" evidence="19">
    <location>
        <position position="311"/>
    </location>
    <ligand>
        <name>Zn(2+)</name>
        <dbReference type="ChEBI" id="CHEBI:29105"/>
    </ligand>
</feature>
<dbReference type="PROSITE" id="PS50970">
    <property type="entry name" value="HCY"/>
    <property type="match status" value="1"/>
</dbReference>
<evidence type="ECO:0000313" key="26">
    <source>
        <dbReference type="Proteomes" id="UP001212741"/>
    </source>
</evidence>
<protein>
    <recommendedName>
        <fullName evidence="7">Methionine synthase</fullName>
        <ecNumber evidence="6">2.1.1.13</ecNumber>
    </recommendedName>
    <alternativeName>
        <fullName evidence="18">5-methyltetrahydrofolate--homocysteine methyltransferase</fullName>
    </alternativeName>
</protein>
<evidence type="ECO:0000256" key="3">
    <source>
        <dbReference type="ARBA" id="ARBA00001956"/>
    </source>
</evidence>
<dbReference type="SUPFAM" id="SSF82282">
    <property type="entry name" value="Homocysteine S-methyltransferase"/>
    <property type="match status" value="1"/>
</dbReference>
<dbReference type="SUPFAM" id="SSF51717">
    <property type="entry name" value="Dihydropteroate synthetase-like"/>
    <property type="match status" value="1"/>
</dbReference>
<evidence type="ECO:0000256" key="10">
    <source>
        <dbReference type="ARBA" id="ARBA00022628"/>
    </source>
</evidence>
<dbReference type="GO" id="GO:0005829">
    <property type="term" value="C:cytosol"/>
    <property type="evidence" value="ECO:0007669"/>
    <property type="project" value="TreeGrafter"/>
</dbReference>
<feature type="domain" description="B12-binding N-terminal" evidence="24">
    <location>
        <begin position="641"/>
        <end position="734"/>
    </location>
</feature>
<keyword evidence="10" id="KW-0846">Cobalamin</keyword>
<evidence type="ECO:0000256" key="13">
    <source>
        <dbReference type="ARBA" id="ARBA00022723"/>
    </source>
</evidence>
<feature type="binding site" evidence="19">
    <location>
        <position position="245"/>
    </location>
    <ligand>
        <name>Zn(2+)</name>
        <dbReference type="ChEBI" id="CHEBI:29105"/>
    </ligand>
</feature>
<proteinExistence type="inferred from homology"/>
<feature type="domain" description="B12-binding" evidence="23">
    <location>
        <begin position="734"/>
        <end position="855"/>
    </location>
</feature>
<evidence type="ECO:0000256" key="1">
    <source>
        <dbReference type="ARBA" id="ARBA00001700"/>
    </source>
</evidence>
<name>A0AAW6ANN4_9ACTN</name>
<organism evidence="25 26">
    <name type="scientific">Collinsella aerofaciens</name>
    <dbReference type="NCBI Taxonomy" id="74426"/>
    <lineage>
        <taxon>Bacteria</taxon>
        <taxon>Bacillati</taxon>
        <taxon>Actinomycetota</taxon>
        <taxon>Coriobacteriia</taxon>
        <taxon>Coriobacteriales</taxon>
        <taxon>Coriobacteriaceae</taxon>
        <taxon>Collinsella</taxon>
    </lineage>
</organism>
<evidence type="ECO:0000256" key="16">
    <source>
        <dbReference type="ARBA" id="ARBA00023285"/>
    </source>
</evidence>
<evidence type="ECO:0000256" key="6">
    <source>
        <dbReference type="ARBA" id="ARBA00012032"/>
    </source>
</evidence>
<dbReference type="InterPro" id="IPR017215">
    <property type="entry name" value="MetH_bac"/>
</dbReference>
<evidence type="ECO:0000256" key="19">
    <source>
        <dbReference type="PROSITE-ProRule" id="PRU00333"/>
    </source>
</evidence>
<keyword evidence="16" id="KW-0170">Cobalt</keyword>
<dbReference type="SUPFAM" id="SSF52242">
    <property type="entry name" value="Cobalamin (vitamin B12)-binding domain"/>
    <property type="match status" value="1"/>
</dbReference>
<evidence type="ECO:0000259" key="23">
    <source>
        <dbReference type="PROSITE" id="PS51332"/>
    </source>
</evidence>
<dbReference type="GO" id="GO:0046872">
    <property type="term" value="F:metal ion binding"/>
    <property type="evidence" value="ECO:0007669"/>
    <property type="project" value="UniProtKB-KW"/>
</dbReference>
<dbReference type="Pfam" id="PF02607">
    <property type="entry name" value="B12-binding_2"/>
    <property type="match status" value="1"/>
</dbReference>
<evidence type="ECO:0000256" key="5">
    <source>
        <dbReference type="ARBA" id="ARBA00010398"/>
    </source>
</evidence>
<dbReference type="InterPro" id="IPR003726">
    <property type="entry name" value="HCY_dom"/>
</dbReference>
<dbReference type="EC" id="2.1.1.13" evidence="6"/>
<dbReference type="InterPro" id="IPR011005">
    <property type="entry name" value="Dihydropteroate_synth-like_sf"/>
</dbReference>
<comment type="pathway">
    <text evidence="4">Amino-acid biosynthesis; L-methionine biosynthesis via de novo pathway; L-methionine from L-homocysteine (MetH route): step 1/1.</text>
</comment>
<evidence type="ECO:0000256" key="12">
    <source>
        <dbReference type="ARBA" id="ARBA00022691"/>
    </source>
</evidence>
<dbReference type="GO" id="GO:0031419">
    <property type="term" value="F:cobalamin binding"/>
    <property type="evidence" value="ECO:0007669"/>
    <property type="project" value="UniProtKB-KW"/>
</dbReference>
<feature type="binding site" evidence="19">
    <location>
        <position position="312"/>
    </location>
    <ligand>
        <name>Zn(2+)</name>
        <dbReference type="ChEBI" id="CHEBI:29105"/>
    </ligand>
</feature>
<evidence type="ECO:0000256" key="20">
    <source>
        <dbReference type="SAM" id="MobiDB-lite"/>
    </source>
</evidence>
<dbReference type="Pfam" id="PF02310">
    <property type="entry name" value="B12-binding"/>
    <property type="match status" value="1"/>
</dbReference>
<dbReference type="PROSITE" id="PS51337">
    <property type="entry name" value="B12_BINDING_NTER"/>
    <property type="match status" value="1"/>
</dbReference>
<dbReference type="InterPro" id="IPR006158">
    <property type="entry name" value="Cobalamin-bd"/>
</dbReference>
<keyword evidence="13 19" id="KW-0479">Metal-binding</keyword>
<feature type="domain" description="Pterin-binding" evidence="22">
    <location>
        <begin position="358"/>
        <end position="602"/>
    </location>
</feature>
<evidence type="ECO:0000256" key="7">
    <source>
        <dbReference type="ARBA" id="ARBA00013998"/>
    </source>
</evidence>
<evidence type="ECO:0000256" key="2">
    <source>
        <dbReference type="ARBA" id="ARBA00001947"/>
    </source>
</evidence>
<dbReference type="SMART" id="SM01018">
    <property type="entry name" value="B12-binding_2"/>
    <property type="match status" value="1"/>
</dbReference>
<evidence type="ECO:0000256" key="14">
    <source>
        <dbReference type="ARBA" id="ARBA00022833"/>
    </source>
</evidence>
<comment type="catalytic activity">
    <reaction evidence="1">
        <text>(6S)-5-methyl-5,6,7,8-tetrahydrofolate + L-homocysteine = (6S)-5,6,7,8-tetrahydrofolate + L-methionine</text>
        <dbReference type="Rhea" id="RHEA:11172"/>
        <dbReference type="ChEBI" id="CHEBI:18608"/>
        <dbReference type="ChEBI" id="CHEBI:57453"/>
        <dbReference type="ChEBI" id="CHEBI:57844"/>
        <dbReference type="ChEBI" id="CHEBI:58199"/>
        <dbReference type="EC" id="2.1.1.13"/>
    </reaction>
</comment>
<sequence length="855" mass="90663">MANSSNILITHDLDGAALAAPVDAARRNGAAYKTRTIDDLRIKDDRLRAAIEGTGHLLFDGGMGTMLQAAGMKAGALPELLNFEEPQVITDIQRQYVEAGCDVITANTFGANAHKLDGAATVADVFAAAVACAREAGARYVAGDIGPIGALLRPLGTLSFDEAYDLFAEEVRAGVAAGVDLFIIETMTDLAEIKAAVLACRENSDLPVFATMTFEEDGRTFLGTSPEVAAITLDAIGADVLGINCSQGPAELRGLASRMLTVTDKPVMVQANAGLPRVDDDGNTVFDIQAPEYAKAVDGMIEDGVSVVGGCCGTTPAHMAALRTLIDNHTPSPRHRKPSMSVTSAQTVVDLPCDGHKIAVIGERINPTGKKRLQQALRDGDLDYVVSQGISQQEQGADILDVNVGLPEIDEVKIIQQATEQLQGSTLLPLQIDSTDPAAVEAAVRRYAGKPIINSVNGKQQIMDEIFPLVAHYGTNVVGLTLDEGGIPDTAEARFAIAERIVAEAARYGIGPDRILIDCLVMTASTNQRQAEQILRAMSLCKERLGVKCALGVSNISFGLPARPLLGSVFLAAAFGAGLDAPIMNPGSKRFMDTVYSYRVLSVEDEGSTGYIERYAGWTDPYKIAANPAAAQAASTDTVPAAGTAGTDGNDDPIRRMVVSGRKGEIAAETERLLADHDAMDLINNHFIPALDEVGVLFDQGKFFLPQLMASAEAARVGFDTIKRLMPAGEIADKGKICVATVKGDIHDIGKNIVKMLLDNYGYTVFDLGRDVDPQEVLKTVKERDIKLVGLSALMTTTVVAMEETIKLLHAEVPGVKIIVGGAVLTPEYAKQIGADYYANDAAESARIAEEVFGQ</sequence>
<evidence type="ECO:0000256" key="11">
    <source>
        <dbReference type="ARBA" id="ARBA00022679"/>
    </source>
</evidence>
<accession>A0AAW6ANN4</accession>
<dbReference type="GO" id="GO:0050667">
    <property type="term" value="P:homocysteine metabolic process"/>
    <property type="evidence" value="ECO:0007669"/>
    <property type="project" value="TreeGrafter"/>
</dbReference>
<reference evidence="25" key="1">
    <citation type="submission" date="2023-01" db="EMBL/GenBank/DDBJ databases">
        <title>Human gut microbiome strain richness.</title>
        <authorList>
            <person name="Chen-Liaw A."/>
        </authorList>
    </citation>
    <scope>NUCLEOTIDE SEQUENCE</scope>
    <source>
        <strain evidence="25">D54st1_D6_D54t1_190329</strain>
    </source>
</reference>
<dbReference type="Pfam" id="PF02574">
    <property type="entry name" value="S-methyl_trans"/>
    <property type="match status" value="1"/>
</dbReference>
<evidence type="ECO:0000313" key="25">
    <source>
        <dbReference type="EMBL" id="MDB1838985.1"/>
    </source>
</evidence>
<feature type="region of interest" description="Disordered" evidence="20">
    <location>
        <begin position="636"/>
        <end position="655"/>
    </location>
</feature>
<keyword evidence="8 19" id="KW-0489">Methyltransferase</keyword>
<dbReference type="InterPro" id="IPR036724">
    <property type="entry name" value="Cobalamin-bd_sf"/>
</dbReference>
<keyword evidence="12" id="KW-0949">S-adenosyl-L-methionine</keyword>
<dbReference type="PROSITE" id="PS51332">
    <property type="entry name" value="B12_BINDING"/>
    <property type="match status" value="1"/>
</dbReference>
<evidence type="ECO:0000256" key="18">
    <source>
        <dbReference type="ARBA" id="ARBA00031040"/>
    </source>
</evidence>
<keyword evidence="15" id="KW-0486">Methionine biosynthesis</keyword>
<dbReference type="Gene3D" id="1.10.1240.10">
    <property type="entry name" value="Methionine synthase domain"/>
    <property type="match status" value="1"/>
</dbReference>
<dbReference type="InterPro" id="IPR036589">
    <property type="entry name" value="HCY_dom_sf"/>
</dbReference>